<gene>
    <name evidence="3" type="ORF">RHODO2019_08095</name>
</gene>
<keyword evidence="2" id="KW-0560">Oxidoreductase</keyword>
<organism evidence="3 4">
    <name type="scientific">Rhodococcus antarcticus</name>
    <dbReference type="NCBI Taxonomy" id="2987751"/>
    <lineage>
        <taxon>Bacteria</taxon>
        <taxon>Bacillati</taxon>
        <taxon>Actinomycetota</taxon>
        <taxon>Actinomycetes</taxon>
        <taxon>Mycobacteriales</taxon>
        <taxon>Nocardiaceae</taxon>
        <taxon>Rhodococcus</taxon>
    </lineage>
</organism>
<dbReference type="InterPro" id="IPR002347">
    <property type="entry name" value="SDR_fam"/>
</dbReference>
<dbReference type="Proteomes" id="UP001164965">
    <property type="component" value="Chromosome"/>
</dbReference>
<keyword evidence="4" id="KW-1185">Reference proteome</keyword>
<dbReference type="RefSeq" id="WP_265384453.1">
    <property type="nucleotide sequence ID" value="NZ_CP110615.1"/>
</dbReference>
<dbReference type="PANTHER" id="PTHR24320:SF148">
    <property type="entry name" value="NAD(P)-BINDING ROSSMANN-FOLD SUPERFAMILY PROTEIN"/>
    <property type="match status" value="1"/>
</dbReference>
<proteinExistence type="inferred from homology"/>
<evidence type="ECO:0000313" key="4">
    <source>
        <dbReference type="Proteomes" id="UP001164965"/>
    </source>
</evidence>
<dbReference type="NCBIfam" id="NF004845">
    <property type="entry name" value="PRK06196.1"/>
    <property type="match status" value="1"/>
</dbReference>
<evidence type="ECO:0000313" key="3">
    <source>
        <dbReference type="EMBL" id="UZJ26349.1"/>
    </source>
</evidence>
<dbReference type="PRINTS" id="PR00081">
    <property type="entry name" value="GDHRDH"/>
</dbReference>
<comment type="similarity">
    <text evidence="1">Belongs to the short-chain dehydrogenases/reductases (SDR) family.</text>
</comment>
<dbReference type="EMBL" id="CP110615">
    <property type="protein sequence ID" value="UZJ26349.1"/>
    <property type="molecule type" value="Genomic_DNA"/>
</dbReference>
<accession>A0ABY6P3V7</accession>
<evidence type="ECO:0000256" key="2">
    <source>
        <dbReference type="ARBA" id="ARBA00023002"/>
    </source>
</evidence>
<reference evidence="3" key="1">
    <citation type="submission" date="2022-10" db="EMBL/GenBank/DDBJ databases">
        <title>Rhodococcus sp.75.</title>
        <authorList>
            <person name="Sun M."/>
        </authorList>
    </citation>
    <scope>NUCLEOTIDE SEQUENCE</scope>
    <source>
        <strain evidence="3">75</strain>
    </source>
</reference>
<dbReference type="Gene3D" id="3.40.50.720">
    <property type="entry name" value="NAD(P)-binding Rossmann-like Domain"/>
    <property type="match status" value="1"/>
</dbReference>
<evidence type="ECO:0000256" key="1">
    <source>
        <dbReference type="ARBA" id="ARBA00006484"/>
    </source>
</evidence>
<dbReference type="SUPFAM" id="SSF51735">
    <property type="entry name" value="NAD(P)-binding Rossmann-fold domains"/>
    <property type="match status" value="1"/>
</dbReference>
<protein>
    <submittedName>
        <fullName evidence="3">SDR family NAD(P)-dependent oxidoreductase</fullName>
    </submittedName>
</protein>
<dbReference type="Pfam" id="PF00106">
    <property type="entry name" value="adh_short"/>
    <property type="match status" value="1"/>
</dbReference>
<dbReference type="PANTHER" id="PTHR24320">
    <property type="entry name" value="RETINOL DEHYDROGENASE"/>
    <property type="match status" value="1"/>
</dbReference>
<dbReference type="InterPro" id="IPR036291">
    <property type="entry name" value="NAD(P)-bd_dom_sf"/>
</dbReference>
<name>A0ABY6P3V7_9NOCA</name>
<sequence>MTTAQQHIGSGFGARTTATEVLEGIDLAGRLAIVTGGYSGLGLETTRALVGAGATVVVPARRPDVAREALAGLERVEVDELDLADLDSVASFADRFLASGRSVDLVIDNAAVMACPETRVGPGWEAQFATNHLGHFALVNRLWPAITAGGGVRVVSVSSSGHRRSGIRWDDVQMTRGYDKWNAYGQAKTANALFAVHLDAVGQASGVRAFSVHPGGILTPLQRHLPKAEQVALGWIDEDGNALNPGFKTPEQGAATAVWAATSPQLDGMGGVFCEDVDIAVPWTEGADHGVREWATDPQQAARLWALSAELTGVDAFA</sequence>